<dbReference type="InterPro" id="IPR050157">
    <property type="entry name" value="PSI_iron-sulfur_center"/>
</dbReference>
<evidence type="ECO:0000313" key="6">
    <source>
        <dbReference type="EMBL" id="KAL2636188.1"/>
    </source>
</evidence>
<dbReference type="GO" id="GO:0051539">
    <property type="term" value="F:4 iron, 4 sulfur cluster binding"/>
    <property type="evidence" value="ECO:0007669"/>
    <property type="project" value="UniProtKB-KW"/>
</dbReference>
<evidence type="ECO:0000256" key="3">
    <source>
        <dbReference type="ARBA" id="ARBA00023004"/>
    </source>
</evidence>
<dbReference type="GO" id="GO:0046872">
    <property type="term" value="F:metal ion binding"/>
    <property type="evidence" value="ECO:0007669"/>
    <property type="project" value="UniProtKB-KW"/>
</dbReference>
<evidence type="ECO:0000313" key="7">
    <source>
        <dbReference type="Proteomes" id="UP001605036"/>
    </source>
</evidence>
<organism evidence="6 7">
    <name type="scientific">Riccia fluitans</name>
    <dbReference type="NCBI Taxonomy" id="41844"/>
    <lineage>
        <taxon>Eukaryota</taxon>
        <taxon>Viridiplantae</taxon>
        <taxon>Streptophyta</taxon>
        <taxon>Embryophyta</taxon>
        <taxon>Marchantiophyta</taxon>
        <taxon>Marchantiopsida</taxon>
        <taxon>Marchantiidae</taxon>
        <taxon>Marchantiales</taxon>
        <taxon>Ricciaceae</taxon>
        <taxon>Riccia</taxon>
    </lineage>
</organism>
<accession>A0ABD1Z0C8</accession>
<keyword evidence="3" id="KW-0408">Iron</keyword>
<gene>
    <name evidence="6" type="ORF">R1flu_007667</name>
</gene>
<dbReference type="Proteomes" id="UP001605036">
    <property type="component" value="Unassembled WGS sequence"/>
</dbReference>
<name>A0ABD1Z0C8_9MARC</name>
<sequence>MTVPDPFQRRRVGRPCHYNSPQPSCAFIGAAASASVLASRKRARPVKRRSSISGFQQETVSRAKKLFSDERWDAIAKRLVLMDESSPEISLSEGHWVKLICGASFEDVADVRNLSLIYTLAGVDCIDCAADSAIVAAVKEGIAAASYVMQSLGNELGSLKRQPWVMISISDNEDPHFRKAEFNAEYCPVNCPRPCERVCPASAIKFEELNQGATINHLEGGVTVERCYGCGRCIPICPLGLISARSYARPLETVASLIVNDNVDAVEIHTGAGHLKAFEDLILQLGGVLTSLKLIAVSVPDLGESMIPTLRAMYTSMQPFARTLNLWQLDGRPMSGDIGAGASRAAIILAQKVTKSRDRPPGYIQLAGGTNAHTATALRKVGLYGRMAFQEHEIPCNQENGSNPVLVAGVAYGGYARKIVQKFLRKMEEGIDGHYDGCTRRQLELYPGLLADAVLEAASLVDGIKCGGS</sequence>
<dbReference type="PANTHER" id="PTHR24960:SF79">
    <property type="entry name" value="PHOTOSYSTEM I IRON-SULFUR CENTER"/>
    <property type="match status" value="1"/>
</dbReference>
<keyword evidence="1" id="KW-0004">4Fe-4S</keyword>
<reference evidence="6 7" key="1">
    <citation type="submission" date="2024-09" db="EMBL/GenBank/DDBJ databases">
        <title>Chromosome-scale assembly of Riccia fluitans.</title>
        <authorList>
            <person name="Paukszto L."/>
            <person name="Sawicki J."/>
            <person name="Karawczyk K."/>
            <person name="Piernik-Szablinska J."/>
            <person name="Szczecinska M."/>
            <person name="Mazdziarz M."/>
        </authorList>
    </citation>
    <scope>NUCLEOTIDE SEQUENCE [LARGE SCALE GENOMIC DNA]</scope>
    <source>
        <strain evidence="6">Rf_01</strain>
        <tissue evidence="6">Aerial parts of the thallus</tissue>
    </source>
</reference>
<evidence type="ECO:0000256" key="2">
    <source>
        <dbReference type="ARBA" id="ARBA00022723"/>
    </source>
</evidence>
<dbReference type="Pfam" id="PF25160">
    <property type="entry name" value="LdpA_Fe-S-bd"/>
    <property type="match status" value="1"/>
</dbReference>
<dbReference type="InterPro" id="IPR021039">
    <property type="entry name" value="Fe-S-bd_prot_LdpA_C"/>
</dbReference>
<protein>
    <recommendedName>
        <fullName evidence="5">4Fe-4S ferredoxin-type domain-containing protein</fullName>
    </recommendedName>
</protein>
<dbReference type="InterPro" id="IPR017896">
    <property type="entry name" value="4Fe4S_Fe-S-bd"/>
</dbReference>
<feature type="domain" description="4Fe-4S ferredoxin-type" evidence="5">
    <location>
        <begin position="218"/>
        <end position="247"/>
    </location>
</feature>
<dbReference type="Pfam" id="PF12617">
    <property type="entry name" value="LdpA_C"/>
    <property type="match status" value="1"/>
</dbReference>
<keyword evidence="2" id="KW-0479">Metal-binding</keyword>
<proteinExistence type="predicted"/>
<dbReference type="InterPro" id="IPR017900">
    <property type="entry name" value="4Fe4S_Fe_S_CS"/>
</dbReference>
<keyword evidence="7" id="KW-1185">Reference proteome</keyword>
<dbReference type="PROSITE" id="PS00198">
    <property type="entry name" value="4FE4S_FER_1"/>
    <property type="match status" value="1"/>
</dbReference>
<evidence type="ECO:0000256" key="1">
    <source>
        <dbReference type="ARBA" id="ARBA00022485"/>
    </source>
</evidence>
<dbReference type="PROSITE" id="PS51379">
    <property type="entry name" value="4FE4S_FER_2"/>
    <property type="match status" value="2"/>
</dbReference>
<comment type="caution">
    <text evidence="6">The sequence shown here is derived from an EMBL/GenBank/DDBJ whole genome shotgun (WGS) entry which is preliminary data.</text>
</comment>
<dbReference type="EMBL" id="JBHFFA010000003">
    <property type="protein sequence ID" value="KAL2636188.1"/>
    <property type="molecule type" value="Genomic_DNA"/>
</dbReference>
<dbReference type="SUPFAM" id="SSF54862">
    <property type="entry name" value="4Fe-4S ferredoxins"/>
    <property type="match status" value="1"/>
</dbReference>
<dbReference type="AlphaFoldDB" id="A0ABD1Z0C8"/>
<dbReference type="InterPro" id="IPR057431">
    <property type="entry name" value="LdpA_Fe-S-bd"/>
</dbReference>
<dbReference type="PANTHER" id="PTHR24960">
    <property type="entry name" value="PHOTOSYSTEM I IRON-SULFUR CENTER-RELATED"/>
    <property type="match status" value="1"/>
</dbReference>
<evidence type="ECO:0000259" key="5">
    <source>
        <dbReference type="PROSITE" id="PS51379"/>
    </source>
</evidence>
<evidence type="ECO:0000256" key="4">
    <source>
        <dbReference type="ARBA" id="ARBA00023014"/>
    </source>
</evidence>
<keyword evidence="4" id="KW-0411">Iron-sulfur</keyword>
<feature type="domain" description="4Fe-4S ferredoxin-type" evidence="5">
    <location>
        <begin position="178"/>
        <end position="209"/>
    </location>
</feature>
<dbReference type="Gene3D" id="3.30.70.20">
    <property type="match status" value="1"/>
</dbReference>